<evidence type="ECO:0000256" key="3">
    <source>
        <dbReference type="ARBA" id="ARBA00022723"/>
    </source>
</evidence>
<keyword evidence="4 7" id="KW-0378">Hydrolase</keyword>
<sequence length="734" mass="86403">MSFVSQYLLKGKTLKNLAPIISHITKQTLEKSEAKINQLTSGLNWNHPDPLYSLQEIDSVSNECCKVIDSSLIVFKNYSEQYPELKNACIDSMNNINEFFGGDYLNNNRKLLNLLLMIQTNQTKFSLLDDPDKFLLKSVIKDLNNQQRIQNPSQIQQLQANEMLIQNISREFNRNLSKEQYKLKLTQNELKSIPNRQLFNKYKGQFKTENDEIEIKFDQKYEFEIAKYSPIPEVRQKFFHAFSNTNSTNTKLIIKLAELRRQIGVNINKRQSYFDNQQRLQSIKLARPLSQAIRQIQQIIRPQALKDLETIQRITGEPDIRYFDIAFLKEKIKAFMLSKDPENIQMLTCFNLQNTIKGLMLFTAQIFQQQNLQLNTLIYNADSGKTEKLRGFQLFQKILNELKPNEIPLLEVILEDGGTILLDIFFRPHKLHKNQTQTLNEQGSTYLEQDQRPVAYLVDNLLPRDTTYLSFDQVKNLFHEYGHALNIGLSKTKYQYYSCARSTMDLVEIPSHLTEQFLENYDFVKHFAQYNDKPISKTMFDKLIFCEQIFRLLNLEETLYFTALDLELNSFKENDDINEQALLDINSNLLKNSFSSNYLPKAQKPFPNLDQTQINNIIGETLQQDKIQQIYSRISQVMFDQTKEEIEQESSTQELIIQEHKLKDFENNYLFNQFHHIFEYNATYYSYLIAKISSQKLYLDNFKDISSSDYMLKQEIRDLYSQGAYFDLKQYNKV</sequence>
<dbReference type="InterPro" id="IPR045090">
    <property type="entry name" value="Pept_M3A_M3B"/>
</dbReference>
<dbReference type="Pfam" id="PF01432">
    <property type="entry name" value="Peptidase_M3"/>
    <property type="match status" value="1"/>
</dbReference>
<evidence type="ECO:0000313" key="9">
    <source>
        <dbReference type="EMBL" id="CDW86736.1"/>
    </source>
</evidence>
<dbReference type="GO" id="GO:0046872">
    <property type="term" value="F:metal ion binding"/>
    <property type="evidence" value="ECO:0007669"/>
    <property type="project" value="UniProtKB-UniRule"/>
</dbReference>
<evidence type="ECO:0000256" key="6">
    <source>
        <dbReference type="ARBA" id="ARBA00023049"/>
    </source>
</evidence>
<proteinExistence type="inferred from homology"/>
<dbReference type="EMBL" id="CCKQ01014929">
    <property type="protein sequence ID" value="CDW86736.1"/>
    <property type="molecule type" value="Genomic_DNA"/>
</dbReference>
<gene>
    <name evidence="9" type="primary">Contig15909.g16959</name>
    <name evidence="9" type="ORF">STYLEM_15834</name>
</gene>
<feature type="domain" description="Peptidase M3A/M3B catalytic" evidence="8">
    <location>
        <begin position="227"/>
        <end position="604"/>
    </location>
</feature>
<dbReference type="InParanoid" id="A0A078AXD3"/>
<dbReference type="OrthoDB" id="17530at2759"/>
<organism evidence="9 10">
    <name type="scientific">Stylonychia lemnae</name>
    <name type="common">Ciliate</name>
    <dbReference type="NCBI Taxonomy" id="5949"/>
    <lineage>
        <taxon>Eukaryota</taxon>
        <taxon>Sar</taxon>
        <taxon>Alveolata</taxon>
        <taxon>Ciliophora</taxon>
        <taxon>Intramacronucleata</taxon>
        <taxon>Spirotrichea</taxon>
        <taxon>Stichotrichia</taxon>
        <taxon>Sporadotrichida</taxon>
        <taxon>Oxytrichidae</taxon>
        <taxon>Stylonychinae</taxon>
        <taxon>Stylonychia</taxon>
    </lineage>
</organism>
<keyword evidence="2 7" id="KW-0645">Protease</keyword>
<dbReference type="InterPro" id="IPR001567">
    <property type="entry name" value="Pept_M3A_M3B_dom"/>
</dbReference>
<evidence type="ECO:0000313" key="10">
    <source>
        <dbReference type="Proteomes" id="UP000039865"/>
    </source>
</evidence>
<evidence type="ECO:0000256" key="1">
    <source>
        <dbReference type="ARBA" id="ARBA00006040"/>
    </source>
</evidence>
<dbReference type="GO" id="GO:0006518">
    <property type="term" value="P:peptide metabolic process"/>
    <property type="evidence" value="ECO:0007669"/>
    <property type="project" value="TreeGrafter"/>
</dbReference>
<dbReference type="SUPFAM" id="SSF55486">
    <property type="entry name" value="Metalloproteases ('zincins'), catalytic domain"/>
    <property type="match status" value="1"/>
</dbReference>
<dbReference type="Gene3D" id="1.10.1370.10">
    <property type="entry name" value="Neurolysin, domain 3"/>
    <property type="match status" value="2"/>
</dbReference>
<keyword evidence="6 7" id="KW-0482">Metalloprotease</keyword>
<keyword evidence="3 7" id="KW-0479">Metal-binding</keyword>
<evidence type="ECO:0000256" key="7">
    <source>
        <dbReference type="RuleBase" id="RU003435"/>
    </source>
</evidence>
<keyword evidence="10" id="KW-1185">Reference proteome</keyword>
<reference evidence="9 10" key="1">
    <citation type="submission" date="2014-06" db="EMBL/GenBank/DDBJ databases">
        <authorList>
            <person name="Swart Estienne"/>
        </authorList>
    </citation>
    <scope>NUCLEOTIDE SEQUENCE [LARGE SCALE GENOMIC DNA]</scope>
    <source>
        <strain evidence="9 10">130c</strain>
    </source>
</reference>
<dbReference type="Gene3D" id="3.40.390.10">
    <property type="entry name" value="Collagenase (Catalytic Domain)"/>
    <property type="match status" value="1"/>
</dbReference>
<evidence type="ECO:0000256" key="2">
    <source>
        <dbReference type="ARBA" id="ARBA00022670"/>
    </source>
</evidence>
<dbReference type="InterPro" id="IPR024077">
    <property type="entry name" value="Neurolysin/TOP_dom2"/>
</dbReference>
<evidence type="ECO:0000256" key="5">
    <source>
        <dbReference type="ARBA" id="ARBA00022833"/>
    </source>
</evidence>
<comment type="similarity">
    <text evidence="1 7">Belongs to the peptidase M3 family.</text>
</comment>
<dbReference type="AlphaFoldDB" id="A0A078AXD3"/>
<evidence type="ECO:0000259" key="8">
    <source>
        <dbReference type="Pfam" id="PF01432"/>
    </source>
</evidence>
<dbReference type="Proteomes" id="UP000039865">
    <property type="component" value="Unassembled WGS sequence"/>
</dbReference>
<dbReference type="InterPro" id="IPR024079">
    <property type="entry name" value="MetalloPept_cat_dom_sf"/>
</dbReference>
<dbReference type="GO" id="GO:0006508">
    <property type="term" value="P:proteolysis"/>
    <property type="evidence" value="ECO:0007669"/>
    <property type="project" value="UniProtKB-KW"/>
</dbReference>
<dbReference type="GO" id="GO:0005739">
    <property type="term" value="C:mitochondrion"/>
    <property type="evidence" value="ECO:0007669"/>
    <property type="project" value="TreeGrafter"/>
</dbReference>
<protein>
    <submittedName>
        <fullName evidence="9">Oligopeptidase a</fullName>
    </submittedName>
</protein>
<keyword evidence="5 7" id="KW-0862">Zinc</keyword>
<dbReference type="PANTHER" id="PTHR11804:SF79">
    <property type="entry name" value="MITOCHONDRIAL INTERMEDIATE PEPTIDASE"/>
    <property type="match status" value="1"/>
</dbReference>
<comment type="cofactor">
    <cofactor evidence="7">
        <name>Zn(2+)</name>
        <dbReference type="ChEBI" id="CHEBI:29105"/>
    </cofactor>
    <text evidence="7">Binds 1 zinc ion.</text>
</comment>
<accession>A0A078AXD3</accession>
<name>A0A078AXD3_STYLE</name>
<evidence type="ECO:0000256" key="4">
    <source>
        <dbReference type="ARBA" id="ARBA00022801"/>
    </source>
</evidence>
<dbReference type="GO" id="GO:0004222">
    <property type="term" value="F:metalloendopeptidase activity"/>
    <property type="evidence" value="ECO:0007669"/>
    <property type="project" value="InterPro"/>
</dbReference>
<dbReference type="PANTHER" id="PTHR11804">
    <property type="entry name" value="PROTEASE M3 THIMET OLIGOPEPTIDASE-RELATED"/>
    <property type="match status" value="1"/>
</dbReference>